<feature type="transmembrane region" description="Helical" evidence="5">
    <location>
        <begin position="333"/>
        <end position="351"/>
    </location>
</feature>
<dbReference type="GO" id="GO:0140359">
    <property type="term" value="F:ABC-type transporter activity"/>
    <property type="evidence" value="ECO:0007669"/>
    <property type="project" value="InterPro"/>
</dbReference>
<gene>
    <name evidence="7" type="ORF">SAMN02745207_02279</name>
</gene>
<keyword evidence="2 5" id="KW-0812">Transmembrane</keyword>
<keyword evidence="4 5" id="KW-0472">Membrane</keyword>
<dbReference type="Pfam" id="PF12698">
    <property type="entry name" value="ABC2_membrane_3"/>
    <property type="match status" value="1"/>
</dbReference>
<dbReference type="InterPro" id="IPR013525">
    <property type="entry name" value="ABC2_TM"/>
</dbReference>
<dbReference type="Proteomes" id="UP000184447">
    <property type="component" value="Unassembled WGS sequence"/>
</dbReference>
<evidence type="ECO:0000256" key="4">
    <source>
        <dbReference type="ARBA" id="ARBA00023136"/>
    </source>
</evidence>
<evidence type="ECO:0000256" key="3">
    <source>
        <dbReference type="ARBA" id="ARBA00022989"/>
    </source>
</evidence>
<sequence>MKRRQFINAIMIKFHNLMDSIAVKLCLCITLLISLLFSFWPFINNNIVGTNQLNIYTNFTYDSSKIEDLKEVSRDLADVEIIFENDNYHIKVHSDDFNQFENTIMNIIREENGKYFIEKYNGDINQQDMSFITNQNINIEYDKDIQEINNEINTKLMIAIFIFLLMIIILTSRIGAGVAYEKGNQITEVILTSISRTKLFYTEIISGFFVVLVNMMLVMLPMCLAFFIRDDKITMDFSFFSTSMIVQSMTHLSICIFSLVLLSIGLSSLSKRPEDSNAATIIVMIPLYVSFIYSIFYLNFFAGFWSFLNYIPMFSIFNILSVIVNKGISMNRFLIFIGVDIVVISLEIYIMKALYCKNISKE</sequence>
<evidence type="ECO:0000256" key="2">
    <source>
        <dbReference type="ARBA" id="ARBA00022692"/>
    </source>
</evidence>
<proteinExistence type="predicted"/>
<dbReference type="AlphaFoldDB" id="A0A1M5VGP4"/>
<organism evidence="7 8">
    <name type="scientific">Clostridium grantii DSM 8605</name>
    <dbReference type="NCBI Taxonomy" id="1121316"/>
    <lineage>
        <taxon>Bacteria</taxon>
        <taxon>Bacillati</taxon>
        <taxon>Bacillota</taxon>
        <taxon>Clostridia</taxon>
        <taxon>Eubacteriales</taxon>
        <taxon>Clostridiaceae</taxon>
        <taxon>Clostridium</taxon>
    </lineage>
</organism>
<evidence type="ECO:0000259" key="6">
    <source>
        <dbReference type="Pfam" id="PF12698"/>
    </source>
</evidence>
<feature type="transmembrane region" description="Helical" evidence="5">
    <location>
        <begin position="304"/>
        <end position="324"/>
    </location>
</feature>
<dbReference type="STRING" id="1121316.SAMN02745207_02279"/>
<dbReference type="RefSeq" id="WP_073338552.1">
    <property type="nucleotide sequence ID" value="NZ_FQXM01000011.1"/>
</dbReference>
<evidence type="ECO:0000313" key="8">
    <source>
        <dbReference type="Proteomes" id="UP000184447"/>
    </source>
</evidence>
<accession>A0A1M5VGP4</accession>
<feature type="transmembrane region" description="Helical" evidence="5">
    <location>
        <begin position="248"/>
        <end position="266"/>
    </location>
</feature>
<feature type="domain" description="ABC-2 type transporter transmembrane" evidence="6">
    <location>
        <begin position="55"/>
        <end position="344"/>
    </location>
</feature>
<comment type="subcellular location">
    <subcellularLocation>
        <location evidence="1">Membrane</location>
        <topology evidence="1">Multi-pass membrane protein</topology>
    </subcellularLocation>
</comment>
<evidence type="ECO:0000256" key="1">
    <source>
        <dbReference type="ARBA" id="ARBA00004141"/>
    </source>
</evidence>
<feature type="transmembrane region" description="Helical" evidence="5">
    <location>
        <begin position="156"/>
        <end position="180"/>
    </location>
</feature>
<evidence type="ECO:0000313" key="7">
    <source>
        <dbReference type="EMBL" id="SHH74103.1"/>
    </source>
</evidence>
<dbReference type="GO" id="GO:0016020">
    <property type="term" value="C:membrane"/>
    <property type="evidence" value="ECO:0007669"/>
    <property type="project" value="UniProtKB-SubCell"/>
</dbReference>
<feature type="transmembrane region" description="Helical" evidence="5">
    <location>
        <begin position="200"/>
        <end position="228"/>
    </location>
</feature>
<feature type="transmembrane region" description="Helical" evidence="5">
    <location>
        <begin position="278"/>
        <end position="298"/>
    </location>
</feature>
<reference evidence="7 8" key="1">
    <citation type="submission" date="2016-11" db="EMBL/GenBank/DDBJ databases">
        <authorList>
            <person name="Jaros S."/>
            <person name="Januszkiewicz K."/>
            <person name="Wedrychowicz H."/>
        </authorList>
    </citation>
    <scope>NUCLEOTIDE SEQUENCE [LARGE SCALE GENOMIC DNA]</scope>
    <source>
        <strain evidence="7 8">DSM 8605</strain>
    </source>
</reference>
<dbReference type="OrthoDB" id="9859224at2"/>
<evidence type="ECO:0000256" key="5">
    <source>
        <dbReference type="SAM" id="Phobius"/>
    </source>
</evidence>
<dbReference type="EMBL" id="FQXM01000011">
    <property type="protein sequence ID" value="SHH74103.1"/>
    <property type="molecule type" value="Genomic_DNA"/>
</dbReference>
<keyword evidence="8" id="KW-1185">Reference proteome</keyword>
<keyword evidence="3 5" id="KW-1133">Transmembrane helix</keyword>
<name>A0A1M5VGP4_9CLOT</name>
<feature type="transmembrane region" description="Helical" evidence="5">
    <location>
        <begin position="21"/>
        <end position="43"/>
    </location>
</feature>
<protein>
    <submittedName>
        <fullName evidence="7">ABC-2 family transporter protein</fullName>
    </submittedName>
</protein>